<feature type="transmembrane region" description="Helical" evidence="8">
    <location>
        <begin position="97"/>
        <end position="118"/>
    </location>
</feature>
<evidence type="ECO:0000256" key="2">
    <source>
        <dbReference type="ARBA" id="ARBA00008335"/>
    </source>
</evidence>
<dbReference type="RefSeq" id="WP_111420272.1">
    <property type="nucleotide sequence ID" value="NZ_NPEX01000121.1"/>
</dbReference>
<dbReference type="PANTHER" id="PTHR43271">
    <property type="entry name" value="BLL2771 PROTEIN"/>
    <property type="match status" value="1"/>
</dbReference>
<dbReference type="CDD" id="cd17324">
    <property type="entry name" value="MFS_NepI_like"/>
    <property type="match status" value="1"/>
</dbReference>
<dbReference type="PROSITE" id="PS50850">
    <property type="entry name" value="MFS"/>
    <property type="match status" value="1"/>
</dbReference>
<feature type="transmembrane region" description="Helical" evidence="8">
    <location>
        <begin position="160"/>
        <end position="180"/>
    </location>
</feature>
<dbReference type="InterPro" id="IPR011701">
    <property type="entry name" value="MFS"/>
</dbReference>
<dbReference type="GO" id="GO:0022857">
    <property type="term" value="F:transmembrane transporter activity"/>
    <property type="evidence" value="ECO:0007669"/>
    <property type="project" value="InterPro"/>
</dbReference>
<evidence type="ECO:0000256" key="6">
    <source>
        <dbReference type="ARBA" id="ARBA00022989"/>
    </source>
</evidence>
<reference evidence="10 11" key="1">
    <citation type="submission" date="2017-07" db="EMBL/GenBank/DDBJ databases">
        <title>Draft Genome Sequences of Select Purple Nonsulfur Bacteria.</title>
        <authorList>
            <person name="Lasarre B."/>
            <person name="Mckinlay J.B."/>
        </authorList>
    </citation>
    <scope>NUCLEOTIDE SEQUENCE [LARGE SCALE GENOMIC DNA]</scope>
    <source>
        <strain evidence="10 11">DSM 5909</strain>
    </source>
</reference>
<accession>A0A327KXT5</accession>
<feature type="transmembrane region" description="Helical" evidence="8">
    <location>
        <begin position="72"/>
        <end position="91"/>
    </location>
</feature>
<comment type="similarity">
    <text evidence="2">Belongs to the major facilitator superfamily.</text>
</comment>
<keyword evidence="11" id="KW-1185">Reference proteome</keyword>
<keyword evidence="5 8" id="KW-0812">Transmembrane</keyword>
<feature type="transmembrane region" description="Helical" evidence="8">
    <location>
        <begin position="42"/>
        <end position="60"/>
    </location>
</feature>
<feature type="transmembrane region" description="Helical" evidence="8">
    <location>
        <begin position="209"/>
        <end position="231"/>
    </location>
</feature>
<evidence type="ECO:0000256" key="7">
    <source>
        <dbReference type="ARBA" id="ARBA00023136"/>
    </source>
</evidence>
<evidence type="ECO:0000256" key="5">
    <source>
        <dbReference type="ARBA" id="ARBA00022692"/>
    </source>
</evidence>
<name>A0A327KXT5_9BRAD</name>
<keyword evidence="4" id="KW-1003">Cell membrane</keyword>
<dbReference type="Proteomes" id="UP000249130">
    <property type="component" value="Unassembled WGS sequence"/>
</dbReference>
<dbReference type="EMBL" id="NPEX01000121">
    <property type="protein sequence ID" value="RAI42864.1"/>
    <property type="molecule type" value="Genomic_DNA"/>
</dbReference>
<evidence type="ECO:0000256" key="1">
    <source>
        <dbReference type="ARBA" id="ARBA00004651"/>
    </source>
</evidence>
<comment type="caution">
    <text evidence="10">The sequence shown here is derived from an EMBL/GenBank/DDBJ whole genome shotgun (WGS) entry which is preliminary data.</text>
</comment>
<dbReference type="Pfam" id="PF07690">
    <property type="entry name" value="MFS_1"/>
    <property type="match status" value="1"/>
</dbReference>
<organism evidence="10 11">
    <name type="scientific">Rhodoplanes roseus</name>
    <dbReference type="NCBI Taxonomy" id="29409"/>
    <lineage>
        <taxon>Bacteria</taxon>
        <taxon>Pseudomonadati</taxon>
        <taxon>Pseudomonadota</taxon>
        <taxon>Alphaproteobacteria</taxon>
        <taxon>Hyphomicrobiales</taxon>
        <taxon>Nitrobacteraceae</taxon>
        <taxon>Rhodoplanes</taxon>
    </lineage>
</organism>
<evidence type="ECO:0000256" key="4">
    <source>
        <dbReference type="ARBA" id="ARBA00022475"/>
    </source>
</evidence>
<evidence type="ECO:0000313" key="10">
    <source>
        <dbReference type="EMBL" id="RAI42864.1"/>
    </source>
</evidence>
<proteinExistence type="inferred from homology"/>
<gene>
    <name evidence="10" type="ORF">CH341_17330</name>
</gene>
<sequence length="385" mass="40364">MIIDTRRVGIALAGYCAFLNLYAPQALLPALAHDFGVTAAEISAVMTAGTISIALTAPFTGVVTDMLGRKRVIVIAMLLVAVPTVMVALAGSVHQIVIWRFLQGLALPPVFATALAYVGDEFPPAEVPGVAGIYMMGSSLGGFSGRLVPGLLTDLVGWRLAIGSLALITVLCAIGFGLTLDKERHFVRSEGLVASLRQMLRHLVDRRLIPLYAVGFGVLFNFMAVFTYVNFHLAGAPYFFTPSMLGLIFLTYLVGSATVPSIGRAVAAFGRRRFVLGVLIMWGVGAALLLTPAVWSILLGLTICATCGMMCQGVSTAAVTATAKEGRSSAVGLYMTVFYVGGSAGASLPGLAWVIGGWPATVAMVLGTITAMATIVAVFWRNAKA</sequence>
<feature type="transmembrane region" description="Helical" evidence="8">
    <location>
        <begin position="274"/>
        <end position="291"/>
    </location>
</feature>
<comment type="subcellular location">
    <subcellularLocation>
        <location evidence="1">Cell membrane</location>
        <topology evidence="1">Multi-pass membrane protein</topology>
    </subcellularLocation>
</comment>
<keyword evidence="6 8" id="KW-1133">Transmembrane helix</keyword>
<evidence type="ECO:0000256" key="3">
    <source>
        <dbReference type="ARBA" id="ARBA00022448"/>
    </source>
</evidence>
<dbReference type="PANTHER" id="PTHR43271:SF2">
    <property type="entry name" value="BLL2771 PROTEIN"/>
    <property type="match status" value="1"/>
</dbReference>
<feature type="domain" description="Major facilitator superfamily (MFS) profile" evidence="9">
    <location>
        <begin position="1"/>
        <end position="385"/>
    </location>
</feature>
<dbReference type="OrthoDB" id="63984at2"/>
<dbReference type="GO" id="GO:0005886">
    <property type="term" value="C:plasma membrane"/>
    <property type="evidence" value="ECO:0007669"/>
    <property type="project" value="UniProtKB-SubCell"/>
</dbReference>
<dbReference type="Gene3D" id="1.20.1250.20">
    <property type="entry name" value="MFS general substrate transporter like domains"/>
    <property type="match status" value="2"/>
</dbReference>
<evidence type="ECO:0000313" key="11">
    <source>
        <dbReference type="Proteomes" id="UP000249130"/>
    </source>
</evidence>
<dbReference type="InterPro" id="IPR036259">
    <property type="entry name" value="MFS_trans_sf"/>
</dbReference>
<evidence type="ECO:0000256" key="8">
    <source>
        <dbReference type="SAM" id="Phobius"/>
    </source>
</evidence>
<feature type="transmembrane region" description="Helical" evidence="8">
    <location>
        <begin position="331"/>
        <end position="355"/>
    </location>
</feature>
<evidence type="ECO:0000259" key="9">
    <source>
        <dbReference type="PROSITE" id="PS50850"/>
    </source>
</evidence>
<keyword evidence="3" id="KW-0813">Transport</keyword>
<feature type="transmembrane region" description="Helical" evidence="8">
    <location>
        <begin position="243"/>
        <end position="262"/>
    </location>
</feature>
<feature type="transmembrane region" description="Helical" evidence="8">
    <location>
        <begin position="130"/>
        <end position="148"/>
    </location>
</feature>
<keyword evidence="7 8" id="KW-0472">Membrane</keyword>
<dbReference type="SUPFAM" id="SSF103473">
    <property type="entry name" value="MFS general substrate transporter"/>
    <property type="match status" value="1"/>
</dbReference>
<feature type="transmembrane region" description="Helical" evidence="8">
    <location>
        <begin position="361"/>
        <end position="380"/>
    </location>
</feature>
<dbReference type="InterPro" id="IPR020846">
    <property type="entry name" value="MFS_dom"/>
</dbReference>
<protein>
    <recommendedName>
        <fullName evidence="9">Major facilitator superfamily (MFS) profile domain-containing protein</fullName>
    </recommendedName>
</protein>
<dbReference type="AlphaFoldDB" id="A0A327KXT5"/>
<feature type="transmembrane region" description="Helical" evidence="8">
    <location>
        <begin position="297"/>
        <end position="319"/>
    </location>
</feature>